<dbReference type="EMBL" id="OX596092">
    <property type="protein sequence ID" value="CAI9712812.1"/>
    <property type="molecule type" value="Genomic_DNA"/>
</dbReference>
<proteinExistence type="predicted"/>
<sequence length="210" mass="22288">MASRACPSPSLARSLPSPAMSLLTGRGGRGEGIPGAHSLLLPLACPWPVSEKPSVLGQARWKGARRPLEDSLGRKGSRRSSGDVAGSSIRASRGLLPIAQTGSIAVKIPTIMASPQGIPQPCRLQVRLKTPGDPKLRRLAGEARPLTHLTKGRKRASPQIPAPANPSRREEPVKRITGNDVRRTCFVSGWRQAFETRGHGLAPAQPLPPA</sequence>
<evidence type="ECO:0000313" key="1">
    <source>
        <dbReference type="EMBL" id="CAI9712812.1"/>
    </source>
</evidence>
<reference evidence="1" key="1">
    <citation type="submission" date="2023-05" db="EMBL/GenBank/DDBJ databases">
        <authorList>
            <consortium name="ELIXIR-Norway"/>
        </authorList>
    </citation>
    <scope>NUCLEOTIDE SEQUENCE</scope>
</reference>
<accession>A0ACB0FIX0</accession>
<protein>
    <submittedName>
        <fullName evidence="1">Uncharacterized protein</fullName>
    </submittedName>
</protein>
<evidence type="ECO:0000313" key="2">
    <source>
        <dbReference type="Proteomes" id="UP001162501"/>
    </source>
</evidence>
<organism evidence="1 2">
    <name type="scientific">Rangifer tarandus platyrhynchus</name>
    <name type="common">Svalbard reindeer</name>
    <dbReference type="NCBI Taxonomy" id="3082113"/>
    <lineage>
        <taxon>Eukaryota</taxon>
        <taxon>Metazoa</taxon>
        <taxon>Chordata</taxon>
        <taxon>Craniata</taxon>
        <taxon>Vertebrata</taxon>
        <taxon>Euteleostomi</taxon>
        <taxon>Mammalia</taxon>
        <taxon>Eutheria</taxon>
        <taxon>Laurasiatheria</taxon>
        <taxon>Artiodactyla</taxon>
        <taxon>Ruminantia</taxon>
        <taxon>Pecora</taxon>
        <taxon>Cervidae</taxon>
        <taxon>Odocoileinae</taxon>
        <taxon>Rangifer</taxon>
    </lineage>
</organism>
<dbReference type="Proteomes" id="UP001162501">
    <property type="component" value="Chromosome 8"/>
</dbReference>
<name>A0ACB0FIX0_RANTA</name>
<gene>
    <name evidence="1" type="ORF">MRATA1EN3_LOCUS24025</name>
</gene>